<dbReference type="InterPro" id="IPR052169">
    <property type="entry name" value="CW_Biosynth-Accessory"/>
</dbReference>
<dbReference type="SUPFAM" id="SSF56300">
    <property type="entry name" value="Metallo-dependent phosphatases"/>
    <property type="match status" value="1"/>
</dbReference>
<evidence type="ECO:0000256" key="1">
    <source>
        <dbReference type="ARBA" id="ARBA00005662"/>
    </source>
</evidence>
<reference evidence="3" key="1">
    <citation type="submission" date="2021-01" db="EMBL/GenBank/DDBJ databases">
        <title>Genomic Encyclopedia of Type Strains, Phase IV (KMG-IV): sequencing the most valuable type-strain genomes for metagenomic binning, comparative biology and taxonomic classification.</title>
        <authorList>
            <person name="Goeker M."/>
        </authorList>
    </citation>
    <scope>NUCLEOTIDE SEQUENCE</scope>
    <source>
        <strain evidence="3">DSM 25523</strain>
    </source>
</reference>
<name>A0A938XY11_9BACL</name>
<comment type="similarity">
    <text evidence="1">Belongs to the CapA family.</text>
</comment>
<dbReference type="AlphaFoldDB" id="A0A938XY11"/>
<evidence type="ECO:0000313" key="3">
    <source>
        <dbReference type="EMBL" id="MBM7589946.1"/>
    </source>
</evidence>
<organism evidence="3 4">
    <name type="scientific">Brevibacillus fulvus</name>
    <dbReference type="NCBI Taxonomy" id="1125967"/>
    <lineage>
        <taxon>Bacteria</taxon>
        <taxon>Bacillati</taxon>
        <taxon>Bacillota</taxon>
        <taxon>Bacilli</taxon>
        <taxon>Bacillales</taxon>
        <taxon>Paenibacillaceae</taxon>
        <taxon>Brevibacillus</taxon>
    </lineage>
</organism>
<dbReference type="CDD" id="cd07381">
    <property type="entry name" value="MPP_CapA"/>
    <property type="match status" value="1"/>
</dbReference>
<accession>A0A938XY11</accession>
<keyword evidence="4" id="KW-1185">Reference proteome</keyword>
<dbReference type="InterPro" id="IPR019079">
    <property type="entry name" value="Capsule_synth_CapA"/>
</dbReference>
<dbReference type="Gene3D" id="3.60.21.10">
    <property type="match status" value="1"/>
</dbReference>
<evidence type="ECO:0000259" key="2">
    <source>
        <dbReference type="SMART" id="SM00854"/>
    </source>
</evidence>
<evidence type="ECO:0000313" key="4">
    <source>
        <dbReference type="Proteomes" id="UP000717624"/>
    </source>
</evidence>
<sequence length="340" mass="38938">MTTKIKIVAVGDILMWGKQIAAAKKNGGYSFRSMFQEVRPYLRGADLTIGNLETTFSGREKQYQQKNPKTGYPMFNCPDELAKTLKATGFDVLTTANNHCMDRGVRGLKRTLQVLDRHGFAHTGTYRKKEDSRKFLIKNVKGIRVGILAYTYGTNYISVPKSKPWLVNRIKLEKIRSDLRRLRKKADVTIVALHFGQEFRRYPTDKQKRLVKAVLKAGADVILGCHPHVLQPIVWKNRQFAIYSLGNFISARMRDNLQTESGVILNLTIKKEDNGETYVSGFDYIPTWTQKWSKNGKASYRVLPVKKFLRHPDSHISAKDRDTLKQVWNNTTAHLKGHAR</sequence>
<comment type="caution">
    <text evidence="3">The sequence shown here is derived from an EMBL/GenBank/DDBJ whole genome shotgun (WGS) entry which is preliminary data.</text>
</comment>
<dbReference type="PANTHER" id="PTHR33393:SF12">
    <property type="entry name" value="CAPSULE BIOSYNTHESIS PROTEIN CAPA"/>
    <property type="match status" value="1"/>
</dbReference>
<dbReference type="Proteomes" id="UP000717624">
    <property type="component" value="Unassembled WGS sequence"/>
</dbReference>
<dbReference type="PANTHER" id="PTHR33393">
    <property type="entry name" value="POLYGLUTAMINE SYNTHESIS ACCESSORY PROTEIN RV0574C-RELATED"/>
    <property type="match status" value="1"/>
</dbReference>
<gene>
    <name evidence="3" type="ORF">JOD01_001547</name>
</gene>
<dbReference type="EMBL" id="JAFBEB010000004">
    <property type="protein sequence ID" value="MBM7589946.1"/>
    <property type="molecule type" value="Genomic_DNA"/>
</dbReference>
<dbReference type="RefSeq" id="WP_204517660.1">
    <property type="nucleotide sequence ID" value="NZ_BAABIN010000007.1"/>
</dbReference>
<dbReference type="Pfam" id="PF09587">
    <property type="entry name" value="PGA_cap"/>
    <property type="match status" value="1"/>
</dbReference>
<feature type="domain" description="Capsule synthesis protein CapA" evidence="2">
    <location>
        <begin position="6"/>
        <end position="252"/>
    </location>
</feature>
<protein>
    <submittedName>
        <fullName evidence="3">Poly-gamma-glutamate synthesis protein (Capsule biosynthesis protein)</fullName>
    </submittedName>
</protein>
<dbReference type="InterPro" id="IPR029052">
    <property type="entry name" value="Metallo-depent_PP-like"/>
</dbReference>
<proteinExistence type="inferred from homology"/>
<dbReference type="SMART" id="SM00854">
    <property type="entry name" value="PGA_cap"/>
    <property type="match status" value="1"/>
</dbReference>